<dbReference type="SUPFAM" id="SSF56112">
    <property type="entry name" value="Protein kinase-like (PK-like)"/>
    <property type="match status" value="1"/>
</dbReference>
<evidence type="ECO:0008006" key="3">
    <source>
        <dbReference type="Google" id="ProtNLM"/>
    </source>
</evidence>
<proteinExistence type="predicted"/>
<evidence type="ECO:0000313" key="1">
    <source>
        <dbReference type="EMBL" id="KAK9123432.1"/>
    </source>
</evidence>
<dbReference type="InterPro" id="IPR011009">
    <property type="entry name" value="Kinase-like_dom_sf"/>
</dbReference>
<keyword evidence="2" id="KW-1185">Reference proteome</keyword>
<dbReference type="Proteomes" id="UP001417504">
    <property type="component" value="Unassembled WGS sequence"/>
</dbReference>
<dbReference type="Gene3D" id="1.10.510.10">
    <property type="entry name" value="Transferase(Phosphotransferase) domain 1"/>
    <property type="match status" value="1"/>
</dbReference>
<sequence>MESCLNETKVQRLCYVNLGSLSSCFHSGYLAPEYAIGSKLTKKVDLCSFGVLTLELICG</sequence>
<evidence type="ECO:0000313" key="2">
    <source>
        <dbReference type="Proteomes" id="UP001417504"/>
    </source>
</evidence>
<organism evidence="1 2">
    <name type="scientific">Stephania japonica</name>
    <dbReference type="NCBI Taxonomy" id="461633"/>
    <lineage>
        <taxon>Eukaryota</taxon>
        <taxon>Viridiplantae</taxon>
        <taxon>Streptophyta</taxon>
        <taxon>Embryophyta</taxon>
        <taxon>Tracheophyta</taxon>
        <taxon>Spermatophyta</taxon>
        <taxon>Magnoliopsida</taxon>
        <taxon>Ranunculales</taxon>
        <taxon>Menispermaceae</taxon>
        <taxon>Menispermoideae</taxon>
        <taxon>Cissampelideae</taxon>
        <taxon>Stephania</taxon>
    </lineage>
</organism>
<protein>
    <recommendedName>
        <fullName evidence="3">Protein kinase domain-containing protein</fullName>
    </recommendedName>
</protein>
<name>A0AAP0IX06_9MAGN</name>
<dbReference type="AlphaFoldDB" id="A0AAP0IX06"/>
<dbReference type="EMBL" id="JBBNAE010000005">
    <property type="protein sequence ID" value="KAK9123432.1"/>
    <property type="molecule type" value="Genomic_DNA"/>
</dbReference>
<accession>A0AAP0IX06</accession>
<comment type="caution">
    <text evidence="1">The sequence shown here is derived from an EMBL/GenBank/DDBJ whole genome shotgun (WGS) entry which is preliminary data.</text>
</comment>
<gene>
    <name evidence="1" type="ORF">Sjap_013034</name>
</gene>
<reference evidence="1 2" key="1">
    <citation type="submission" date="2024-01" db="EMBL/GenBank/DDBJ databases">
        <title>Genome assemblies of Stephania.</title>
        <authorList>
            <person name="Yang L."/>
        </authorList>
    </citation>
    <scope>NUCLEOTIDE SEQUENCE [LARGE SCALE GENOMIC DNA]</scope>
    <source>
        <strain evidence="1">QJT</strain>
        <tissue evidence="1">Leaf</tissue>
    </source>
</reference>